<name>A0A8X6Q658_NEPPI</name>
<dbReference type="Proteomes" id="UP000887013">
    <property type="component" value="Unassembled WGS sequence"/>
</dbReference>
<dbReference type="GO" id="GO:0003964">
    <property type="term" value="F:RNA-directed DNA polymerase activity"/>
    <property type="evidence" value="ECO:0007669"/>
    <property type="project" value="UniProtKB-KW"/>
</dbReference>
<evidence type="ECO:0000313" key="2">
    <source>
        <dbReference type="EMBL" id="GFU02564.1"/>
    </source>
</evidence>
<dbReference type="OrthoDB" id="416454at2759"/>
<comment type="caution">
    <text evidence="2">The sequence shown here is derived from an EMBL/GenBank/DDBJ whole genome shotgun (WGS) entry which is preliminary data.</text>
</comment>
<proteinExistence type="predicted"/>
<dbReference type="AlphaFoldDB" id="A0A8X6Q658"/>
<reference evidence="2" key="1">
    <citation type="submission" date="2020-08" db="EMBL/GenBank/DDBJ databases">
        <title>Multicomponent nature underlies the extraordinary mechanical properties of spider dragline silk.</title>
        <authorList>
            <person name="Kono N."/>
            <person name="Nakamura H."/>
            <person name="Mori M."/>
            <person name="Yoshida Y."/>
            <person name="Ohtoshi R."/>
            <person name="Malay A.D."/>
            <person name="Moran D.A.P."/>
            <person name="Tomita M."/>
            <person name="Numata K."/>
            <person name="Arakawa K."/>
        </authorList>
    </citation>
    <scope>NUCLEOTIDE SEQUENCE</scope>
</reference>
<sequence>MLKILSWNANGIRQKKDEFKHFISLHNPDIICMQETRLKPADNLNIANYITHRTDCITYAGGGTALLIKSSIPHHATVINTTLIENTTITIERRNNSPITILSTYKSPSKPMSSQELSAIFRNRDNCIIIGDLNAKHITWNPCRNNKQGTDLYQFIQNCGYSIHAPDQPTKTNHTGTGSVLDICVFQRIQLTFSRNNTSLI</sequence>
<dbReference type="SUPFAM" id="SSF56219">
    <property type="entry name" value="DNase I-like"/>
    <property type="match status" value="1"/>
</dbReference>
<gene>
    <name evidence="2" type="primary">X-elementORF2_815</name>
    <name evidence="2" type="ORF">NPIL_17631</name>
</gene>
<dbReference type="InterPro" id="IPR036691">
    <property type="entry name" value="Endo/exonu/phosph_ase_sf"/>
</dbReference>
<keyword evidence="2" id="KW-0548">Nucleotidyltransferase</keyword>
<dbReference type="PANTHER" id="PTHR33273">
    <property type="entry name" value="DOMAIN-CONTAINING PROTEIN, PUTATIVE-RELATED"/>
    <property type="match status" value="1"/>
</dbReference>
<feature type="domain" description="Endonuclease/exonuclease/phosphatase" evidence="1">
    <location>
        <begin position="5"/>
        <end position="171"/>
    </location>
</feature>
<dbReference type="PANTHER" id="PTHR33273:SF4">
    <property type="entry name" value="ENDONUCLEASE_EXONUCLEASE_PHOSPHATASE DOMAIN-CONTAINING PROTEIN"/>
    <property type="match status" value="1"/>
</dbReference>
<keyword evidence="2" id="KW-0695">RNA-directed DNA polymerase</keyword>
<dbReference type="Gene3D" id="3.60.10.10">
    <property type="entry name" value="Endonuclease/exonuclease/phosphatase"/>
    <property type="match status" value="1"/>
</dbReference>
<protein>
    <submittedName>
        <fullName evidence="2">Putative RNA-directed DNA polymerase from transposon X-element</fullName>
    </submittedName>
</protein>
<keyword evidence="3" id="KW-1185">Reference proteome</keyword>
<organism evidence="2 3">
    <name type="scientific">Nephila pilipes</name>
    <name type="common">Giant wood spider</name>
    <name type="synonym">Nephila maculata</name>
    <dbReference type="NCBI Taxonomy" id="299642"/>
    <lineage>
        <taxon>Eukaryota</taxon>
        <taxon>Metazoa</taxon>
        <taxon>Ecdysozoa</taxon>
        <taxon>Arthropoda</taxon>
        <taxon>Chelicerata</taxon>
        <taxon>Arachnida</taxon>
        <taxon>Araneae</taxon>
        <taxon>Araneomorphae</taxon>
        <taxon>Entelegynae</taxon>
        <taxon>Araneoidea</taxon>
        <taxon>Nephilidae</taxon>
        <taxon>Nephila</taxon>
    </lineage>
</organism>
<evidence type="ECO:0000259" key="1">
    <source>
        <dbReference type="Pfam" id="PF03372"/>
    </source>
</evidence>
<accession>A0A8X6Q658</accession>
<dbReference type="InterPro" id="IPR005135">
    <property type="entry name" value="Endo/exonuclease/phosphatase"/>
</dbReference>
<dbReference type="Pfam" id="PF03372">
    <property type="entry name" value="Exo_endo_phos"/>
    <property type="match status" value="1"/>
</dbReference>
<keyword evidence="2" id="KW-0808">Transferase</keyword>
<evidence type="ECO:0000313" key="3">
    <source>
        <dbReference type="Proteomes" id="UP000887013"/>
    </source>
</evidence>
<dbReference type="EMBL" id="BMAW01027529">
    <property type="protein sequence ID" value="GFU02564.1"/>
    <property type="molecule type" value="Genomic_DNA"/>
</dbReference>